<dbReference type="AlphaFoldDB" id="A0A2K3URY5"/>
<accession>A0A2K3URY5</accession>
<proteinExistence type="predicted"/>
<gene>
    <name evidence="1" type="ORF">CVO96_20410</name>
</gene>
<dbReference type="EMBL" id="PPPD01000005">
    <property type="protein sequence ID" value="PNY79277.1"/>
    <property type="molecule type" value="Genomic_DNA"/>
</dbReference>
<name>A0A2K3URY5_9DEIO</name>
<evidence type="ECO:0000313" key="1">
    <source>
        <dbReference type="EMBL" id="PNY79277.1"/>
    </source>
</evidence>
<keyword evidence="2" id="KW-1185">Reference proteome</keyword>
<evidence type="ECO:0000313" key="2">
    <source>
        <dbReference type="Proteomes" id="UP000236379"/>
    </source>
</evidence>
<protein>
    <recommendedName>
        <fullName evidence="3">Replication initiator protein A</fullName>
    </recommendedName>
</protein>
<reference evidence="1 2" key="1">
    <citation type="submission" date="2018-01" db="EMBL/GenBank/DDBJ databases">
        <title>Deinococcus koreensis sp. nov., a radiation-resistant bacterium isolated from river water.</title>
        <authorList>
            <person name="Choi A."/>
        </authorList>
    </citation>
    <scope>NUCLEOTIDE SEQUENCE [LARGE SCALE GENOMIC DNA]</scope>
    <source>
        <strain evidence="1 2">SJW1-2</strain>
    </source>
</reference>
<evidence type="ECO:0008006" key="3">
    <source>
        <dbReference type="Google" id="ProtNLM"/>
    </source>
</evidence>
<organism evidence="1 2">
    <name type="scientific">Deinococcus koreensis</name>
    <dbReference type="NCBI Taxonomy" id="2054903"/>
    <lineage>
        <taxon>Bacteria</taxon>
        <taxon>Thermotogati</taxon>
        <taxon>Deinococcota</taxon>
        <taxon>Deinococci</taxon>
        <taxon>Deinococcales</taxon>
        <taxon>Deinococcaceae</taxon>
        <taxon>Deinococcus</taxon>
    </lineage>
</organism>
<dbReference type="Pfam" id="PF10134">
    <property type="entry name" value="RPA"/>
    <property type="match status" value="1"/>
</dbReference>
<comment type="caution">
    <text evidence="1">The sequence shown here is derived from an EMBL/GenBank/DDBJ whole genome shotgun (WGS) entry which is preliminary data.</text>
</comment>
<dbReference type="InterPro" id="IPR018777">
    <property type="entry name" value="Replication_initiator_prot_A"/>
</dbReference>
<dbReference type="Proteomes" id="UP000236379">
    <property type="component" value="Unassembled WGS sequence"/>
</dbReference>
<sequence>MTVVSRAVLVLTPYVPSLLRRSGQRRGDTDHDRQARLRPLRLSNIAQSLSASSLCVRPPLAGRQADGFSLAGPARYNGAMSPKAVRPVPLPGDAGMTGHDERNLGRLGLISAQKTVPATLRTWSRAVTLPDGRPASIVCTVSEGQTVPHGLDNDVMVGLISLCFEAGLPSDGKFSTSAYRLLKASGFPTTVQYYRILETALKRLTDAKYTVKEGWYRQGAQMWSTQMFSQVSYLAYNAKSELGGASVLTVRLADPIMENLRAGYIKPLDVAFYTSLSQPLVRALYRQLDARRFDEARSDGLAPGFSVALRDWADSLGILSARSDKVRDALSGAHSELVARHYLQDVVWRGRGMGAALEYVFGEPPQTQRPELVEQLLARGVKRGMALRLTNVFPDRIAQAARRFDHYLKTARTEVGNRGGLMVAMVTRPEDYAGLDAGAVPGASSASPRPAGAPAVPEQDLVQLEAKYEGEVAELSGQALLDWVLRQLSLTGLLRRLDASERSQLGERLTQGQLDGRQLVRRSIQALSQGQPAQDAVYQEVRDLLRGAWTPSLTP</sequence>
<dbReference type="OrthoDB" id="73210at2"/>